<sequence>MASNSVAYAFNDGIATITIDDGKRNALSPAVFKGIYSAFRQAEKDKAIVILTGREGILSAGYDLKVMKAGNADTLRMLRAGYSLTARIMEYPYPVITASSGHAYAMGVFMMLSSDYILGVQGDYTITANEVAIGLPMPRVPITVMKQRLTPAAFQRAVTLAEAFNPESAVSAGFYDELTSVDTLMDTARARAEHFKNLDMTAHSFTKRRIRAKQIKAIRRQVPLDIMDAVRFALQGGKPKR</sequence>
<dbReference type="RefSeq" id="WP_158523119.1">
    <property type="nucleotide sequence ID" value="NZ_AQQV01000002.1"/>
</dbReference>
<accession>A0A1Y1SDH2</accession>
<dbReference type="PANTHER" id="PTHR11941">
    <property type="entry name" value="ENOYL-COA HYDRATASE-RELATED"/>
    <property type="match status" value="1"/>
</dbReference>
<organism evidence="2 3">
    <name type="scientific">Oceanococcus atlanticus</name>
    <dbReference type="NCBI Taxonomy" id="1317117"/>
    <lineage>
        <taxon>Bacteria</taxon>
        <taxon>Pseudomonadati</taxon>
        <taxon>Pseudomonadota</taxon>
        <taxon>Gammaproteobacteria</taxon>
        <taxon>Chromatiales</taxon>
        <taxon>Oceanococcaceae</taxon>
        <taxon>Oceanococcus</taxon>
    </lineage>
</organism>
<evidence type="ECO:0000313" key="3">
    <source>
        <dbReference type="Proteomes" id="UP000192342"/>
    </source>
</evidence>
<proteinExistence type="inferred from homology"/>
<dbReference type="GO" id="GO:0004300">
    <property type="term" value="F:enoyl-CoA hydratase activity"/>
    <property type="evidence" value="ECO:0007669"/>
    <property type="project" value="UniProtKB-EC"/>
</dbReference>
<dbReference type="AlphaFoldDB" id="A0A1Y1SDH2"/>
<dbReference type="Pfam" id="PF00378">
    <property type="entry name" value="ECH_1"/>
    <property type="match status" value="1"/>
</dbReference>
<name>A0A1Y1SDH2_9GAMM</name>
<dbReference type="EMBL" id="AQQV01000002">
    <property type="protein sequence ID" value="ORE87055.1"/>
    <property type="molecule type" value="Genomic_DNA"/>
</dbReference>
<dbReference type="EC" id="4.2.1.17" evidence="2"/>
<comment type="caution">
    <text evidence="2">The sequence shown here is derived from an EMBL/GenBank/DDBJ whole genome shotgun (WGS) entry which is preliminary data.</text>
</comment>
<evidence type="ECO:0000256" key="1">
    <source>
        <dbReference type="ARBA" id="ARBA00005254"/>
    </source>
</evidence>
<dbReference type="InterPro" id="IPR001753">
    <property type="entry name" value="Enoyl-CoA_hydra/iso"/>
</dbReference>
<dbReference type="SUPFAM" id="SSF52096">
    <property type="entry name" value="ClpP/crotonase"/>
    <property type="match status" value="1"/>
</dbReference>
<dbReference type="PANTHER" id="PTHR11941:SF54">
    <property type="entry name" value="ENOYL-COA HYDRATASE, MITOCHONDRIAL"/>
    <property type="match status" value="1"/>
</dbReference>
<dbReference type="NCBIfam" id="NF004858">
    <property type="entry name" value="PRK06213.1"/>
    <property type="match status" value="1"/>
</dbReference>
<dbReference type="InterPro" id="IPR029045">
    <property type="entry name" value="ClpP/crotonase-like_dom_sf"/>
</dbReference>
<dbReference type="CDD" id="cd06558">
    <property type="entry name" value="crotonase-like"/>
    <property type="match status" value="1"/>
</dbReference>
<dbReference type="Proteomes" id="UP000192342">
    <property type="component" value="Unassembled WGS sequence"/>
</dbReference>
<keyword evidence="3" id="KW-1185">Reference proteome</keyword>
<dbReference type="STRING" id="1317117.ATO7_08447"/>
<dbReference type="OrthoDB" id="9807606at2"/>
<gene>
    <name evidence="2" type="ORF">ATO7_08447</name>
</gene>
<dbReference type="Gene3D" id="3.90.226.10">
    <property type="entry name" value="2-enoyl-CoA Hydratase, Chain A, domain 1"/>
    <property type="match status" value="1"/>
</dbReference>
<comment type="similarity">
    <text evidence="1">Belongs to the enoyl-CoA hydratase/isomerase family.</text>
</comment>
<dbReference type="GO" id="GO:0006635">
    <property type="term" value="P:fatty acid beta-oxidation"/>
    <property type="evidence" value="ECO:0007669"/>
    <property type="project" value="TreeGrafter"/>
</dbReference>
<keyword evidence="2" id="KW-0456">Lyase</keyword>
<evidence type="ECO:0000313" key="2">
    <source>
        <dbReference type="EMBL" id="ORE87055.1"/>
    </source>
</evidence>
<protein>
    <submittedName>
        <fullName evidence="2">Enoyl-CoA hydratase</fullName>
        <ecNumber evidence="2">4.2.1.17</ecNumber>
    </submittedName>
</protein>
<reference evidence="2 3" key="1">
    <citation type="submission" date="2013-04" db="EMBL/GenBank/DDBJ databases">
        <title>Oceanococcus atlanticus 22II-S10r2 Genome Sequencing.</title>
        <authorList>
            <person name="Lai Q."/>
            <person name="Li G."/>
            <person name="Shao Z."/>
        </authorList>
    </citation>
    <scope>NUCLEOTIDE SEQUENCE [LARGE SCALE GENOMIC DNA]</scope>
    <source>
        <strain evidence="2 3">22II-S10r2</strain>
    </source>
</reference>